<accession>A0ABV9TVQ3</accession>
<dbReference type="Proteomes" id="UP001595872">
    <property type="component" value="Unassembled WGS sequence"/>
</dbReference>
<feature type="region of interest" description="Disordered" evidence="2">
    <location>
        <begin position="179"/>
        <end position="260"/>
    </location>
</feature>
<dbReference type="EMBL" id="JBHSIT010000002">
    <property type="protein sequence ID" value="MFC4907508.1"/>
    <property type="molecule type" value="Genomic_DNA"/>
</dbReference>
<comment type="similarity">
    <text evidence="1">Belongs to the phD/YefM antitoxin family.</text>
</comment>
<dbReference type="NCBIfam" id="TIGR01552">
    <property type="entry name" value="phd_fam"/>
    <property type="match status" value="1"/>
</dbReference>
<dbReference type="InterPro" id="IPR006442">
    <property type="entry name" value="Antitoxin_Phd/YefM"/>
</dbReference>
<evidence type="ECO:0000256" key="2">
    <source>
        <dbReference type="SAM" id="MobiDB-lite"/>
    </source>
</evidence>
<feature type="compositionally biased region" description="Polar residues" evidence="2">
    <location>
        <begin position="119"/>
        <end position="131"/>
    </location>
</feature>
<keyword evidence="4" id="KW-1185">Reference proteome</keyword>
<reference evidence="4" key="1">
    <citation type="journal article" date="2019" name="Int. J. Syst. Evol. Microbiol.">
        <title>The Global Catalogue of Microorganisms (GCM) 10K type strain sequencing project: providing services to taxonomists for standard genome sequencing and annotation.</title>
        <authorList>
            <consortium name="The Broad Institute Genomics Platform"/>
            <consortium name="The Broad Institute Genome Sequencing Center for Infectious Disease"/>
            <person name="Wu L."/>
            <person name="Ma J."/>
        </authorList>
    </citation>
    <scope>NUCLEOTIDE SEQUENCE [LARGE SCALE GENOMIC DNA]</scope>
    <source>
        <strain evidence="4">KLKA75</strain>
    </source>
</reference>
<feature type="region of interest" description="Disordered" evidence="2">
    <location>
        <begin position="96"/>
        <end position="131"/>
    </location>
</feature>
<evidence type="ECO:0000313" key="3">
    <source>
        <dbReference type="EMBL" id="MFC4907508.1"/>
    </source>
</evidence>
<feature type="compositionally biased region" description="Basic and acidic residues" evidence="2">
    <location>
        <begin position="96"/>
        <end position="107"/>
    </location>
</feature>
<dbReference type="SUPFAM" id="SSF143120">
    <property type="entry name" value="YefM-like"/>
    <property type="match status" value="1"/>
</dbReference>
<dbReference type="CDD" id="cd00719">
    <property type="entry name" value="GIY-YIG_SF"/>
    <property type="match status" value="1"/>
</dbReference>
<name>A0ABV9TVQ3_9ACTN</name>
<sequence>MRRIDPTTRPCNLALPEEIRPEDGLSHVLYRFFAEGGDLLYVGITDGDPSVRWSSHQRHAGWWKDVAFVHVEHFPDLASVRTAELAAIRAEAPRHNIADTPRVEERASASSSKKAVRRGSQSLPPNPSVSATEARIIIKELVSRVVYSGETVTITRHGRPVAHLVSMDDWELLQQAKRGLTGPSAPDTGTAPPSGSEAETPQAPPAPSYLSEAGETVNGRNPDGDRAGHRGGTPRRSAAAPQDAGFHLADRGPAGWAPPA</sequence>
<dbReference type="InterPro" id="IPR036165">
    <property type="entry name" value="YefM-like_sf"/>
</dbReference>
<gene>
    <name evidence="3" type="ORF">ACFPCY_09265</name>
</gene>
<proteinExistence type="inferred from homology"/>
<organism evidence="3 4">
    <name type="scientific">Actinomadura gamaensis</name>
    <dbReference type="NCBI Taxonomy" id="1763541"/>
    <lineage>
        <taxon>Bacteria</taxon>
        <taxon>Bacillati</taxon>
        <taxon>Actinomycetota</taxon>
        <taxon>Actinomycetes</taxon>
        <taxon>Streptosporangiales</taxon>
        <taxon>Thermomonosporaceae</taxon>
        <taxon>Actinomadura</taxon>
    </lineage>
</organism>
<evidence type="ECO:0000313" key="4">
    <source>
        <dbReference type="Proteomes" id="UP001595872"/>
    </source>
</evidence>
<dbReference type="RefSeq" id="WP_378253325.1">
    <property type="nucleotide sequence ID" value="NZ_JBHSIT010000002.1"/>
</dbReference>
<dbReference type="Gene3D" id="3.40.1620.10">
    <property type="entry name" value="YefM-like domain"/>
    <property type="match status" value="1"/>
</dbReference>
<evidence type="ECO:0000256" key="1">
    <source>
        <dbReference type="ARBA" id="ARBA00009981"/>
    </source>
</evidence>
<comment type="caution">
    <text evidence="3">The sequence shown here is derived from an EMBL/GenBank/DDBJ whole genome shotgun (WGS) entry which is preliminary data.</text>
</comment>
<protein>
    <submittedName>
        <fullName evidence="3">Type II toxin-antitoxin system prevent-host-death family antitoxin</fullName>
    </submittedName>
</protein>
<dbReference type="Pfam" id="PF02604">
    <property type="entry name" value="PhdYeFM_antitox"/>
    <property type="match status" value="1"/>
</dbReference>